<protein>
    <submittedName>
        <fullName evidence="1">Uncharacterized protein</fullName>
    </submittedName>
</protein>
<gene>
    <name evidence="1" type="ORF">P9847_18890</name>
</gene>
<reference evidence="1 2" key="1">
    <citation type="submission" date="2023-03" db="EMBL/GenBank/DDBJ databases">
        <title>Bacillus Genome Sequencing.</title>
        <authorList>
            <person name="Dunlap C."/>
        </authorList>
    </citation>
    <scope>NUCLEOTIDE SEQUENCE [LARGE SCALE GENOMIC DNA]</scope>
    <source>
        <strain evidence="1 2">NRS-52</strain>
    </source>
</reference>
<keyword evidence="2" id="KW-1185">Reference proteome</keyword>
<organism evidence="1 2">
    <name type="scientific">Paenibacillus chibensis</name>
    <dbReference type="NCBI Taxonomy" id="59846"/>
    <lineage>
        <taxon>Bacteria</taxon>
        <taxon>Bacillati</taxon>
        <taxon>Bacillota</taxon>
        <taxon>Bacilli</taxon>
        <taxon>Bacillales</taxon>
        <taxon>Paenibacillaceae</taxon>
        <taxon>Paenibacillus</taxon>
    </lineage>
</organism>
<evidence type="ECO:0000313" key="1">
    <source>
        <dbReference type="EMBL" id="MED5019373.1"/>
    </source>
</evidence>
<sequence>MLEHYTFEKLLEYEQADRHNAIKIKREQEKHLVHQLNKEQSVQEKWYVIPLRLFRRTFRRQRYRT</sequence>
<proteinExistence type="predicted"/>
<evidence type="ECO:0000313" key="2">
    <source>
        <dbReference type="Proteomes" id="UP001343257"/>
    </source>
</evidence>
<comment type="caution">
    <text evidence="1">The sequence shown here is derived from an EMBL/GenBank/DDBJ whole genome shotgun (WGS) entry which is preliminary data.</text>
</comment>
<dbReference type="Proteomes" id="UP001343257">
    <property type="component" value="Unassembled WGS sequence"/>
</dbReference>
<dbReference type="EMBL" id="JARTLD010000048">
    <property type="protein sequence ID" value="MED5019373.1"/>
    <property type="molecule type" value="Genomic_DNA"/>
</dbReference>
<accession>A0ABU6PWW0</accession>
<name>A0ABU6PWW0_9BACL</name>
<dbReference type="RefSeq" id="WP_328280301.1">
    <property type="nucleotide sequence ID" value="NZ_JARTLD010000048.1"/>
</dbReference>